<dbReference type="EMBL" id="JBFXLR010000018">
    <property type="protein sequence ID" value="KAL2851256.1"/>
    <property type="molecule type" value="Genomic_DNA"/>
</dbReference>
<protein>
    <recommendedName>
        <fullName evidence="3">amidase</fullName>
        <ecNumber evidence="3">3.5.1.4</ecNumber>
    </recommendedName>
</protein>
<gene>
    <name evidence="6" type="ORF">BJX68DRAFT_275277</name>
</gene>
<evidence type="ECO:0000259" key="5">
    <source>
        <dbReference type="Pfam" id="PF01425"/>
    </source>
</evidence>
<feature type="domain" description="Amidase" evidence="5">
    <location>
        <begin position="82"/>
        <end position="527"/>
    </location>
</feature>
<dbReference type="PIRSF" id="PIRSF001221">
    <property type="entry name" value="Amidase_fungi"/>
    <property type="match status" value="1"/>
</dbReference>
<comment type="catalytic activity">
    <reaction evidence="1">
        <text>a monocarboxylic acid amide + H2O = a monocarboxylate + NH4(+)</text>
        <dbReference type="Rhea" id="RHEA:12020"/>
        <dbReference type="ChEBI" id="CHEBI:15377"/>
        <dbReference type="ChEBI" id="CHEBI:28938"/>
        <dbReference type="ChEBI" id="CHEBI:35757"/>
        <dbReference type="ChEBI" id="CHEBI:83628"/>
        <dbReference type="EC" id="3.5.1.4"/>
    </reaction>
</comment>
<dbReference type="Gene3D" id="3.90.1300.10">
    <property type="entry name" value="Amidase signature (AS) domain"/>
    <property type="match status" value="1"/>
</dbReference>
<dbReference type="RefSeq" id="XP_070899697.1">
    <property type="nucleotide sequence ID" value="XM_071047813.1"/>
</dbReference>
<evidence type="ECO:0000256" key="1">
    <source>
        <dbReference type="ARBA" id="ARBA00001311"/>
    </source>
</evidence>
<evidence type="ECO:0000313" key="7">
    <source>
        <dbReference type="Proteomes" id="UP001610444"/>
    </source>
</evidence>
<dbReference type="EC" id="3.5.1.4" evidence="3"/>
<comment type="similarity">
    <text evidence="2">Belongs to the amidase family.</text>
</comment>
<keyword evidence="7" id="KW-1185">Reference proteome</keyword>
<accession>A0ABR4KG51</accession>
<dbReference type="GeneID" id="98162977"/>
<dbReference type="Pfam" id="PF01425">
    <property type="entry name" value="Amidase"/>
    <property type="match status" value="1"/>
</dbReference>
<comment type="caution">
    <text evidence="6">The sequence shown here is derived from an EMBL/GenBank/DDBJ whole genome shotgun (WGS) entry which is preliminary data.</text>
</comment>
<reference evidence="6 7" key="1">
    <citation type="submission" date="2024-07" db="EMBL/GenBank/DDBJ databases">
        <title>Section-level genome sequencing and comparative genomics of Aspergillus sections Usti and Cavernicolus.</title>
        <authorList>
            <consortium name="Lawrence Berkeley National Laboratory"/>
            <person name="Nybo J.L."/>
            <person name="Vesth T.C."/>
            <person name="Theobald S."/>
            <person name="Frisvad J.C."/>
            <person name="Larsen T.O."/>
            <person name="Kjaerboelling I."/>
            <person name="Rothschild-Mancinelli K."/>
            <person name="Lyhne E.K."/>
            <person name="Kogle M.E."/>
            <person name="Barry K."/>
            <person name="Clum A."/>
            <person name="Na H."/>
            <person name="Ledsgaard L."/>
            <person name="Lin J."/>
            <person name="Lipzen A."/>
            <person name="Kuo A."/>
            <person name="Riley R."/>
            <person name="Mondo S."/>
            <person name="LaButti K."/>
            <person name="Haridas S."/>
            <person name="Pangalinan J."/>
            <person name="Salamov A.A."/>
            <person name="Simmons B.A."/>
            <person name="Magnuson J.K."/>
            <person name="Chen J."/>
            <person name="Drula E."/>
            <person name="Henrissat B."/>
            <person name="Wiebenga A."/>
            <person name="Lubbers R.J."/>
            <person name="Gomes A.C."/>
            <person name="Macurrencykelacurrency M.R."/>
            <person name="Stajich J."/>
            <person name="Grigoriev I.V."/>
            <person name="Mortensen U.H."/>
            <person name="De vries R.P."/>
            <person name="Baker S.E."/>
            <person name="Andersen M.R."/>
        </authorList>
    </citation>
    <scope>NUCLEOTIDE SEQUENCE [LARGE SCALE GENOMIC DNA]</scope>
    <source>
        <strain evidence="6 7">CBS 756.74</strain>
    </source>
</reference>
<evidence type="ECO:0000256" key="4">
    <source>
        <dbReference type="ARBA" id="ARBA00022801"/>
    </source>
</evidence>
<proteinExistence type="inferred from homology"/>
<dbReference type="Proteomes" id="UP001610444">
    <property type="component" value="Unassembled WGS sequence"/>
</dbReference>
<dbReference type="PANTHER" id="PTHR46072:SF5">
    <property type="entry name" value="GENERAL AMIDASE-C"/>
    <property type="match status" value="1"/>
</dbReference>
<dbReference type="SUPFAM" id="SSF75304">
    <property type="entry name" value="Amidase signature (AS) enzymes"/>
    <property type="match status" value="1"/>
</dbReference>
<dbReference type="InterPro" id="IPR036928">
    <property type="entry name" value="AS_sf"/>
</dbReference>
<dbReference type="InterPro" id="IPR020556">
    <property type="entry name" value="Amidase_CS"/>
</dbReference>
<dbReference type="PANTHER" id="PTHR46072">
    <property type="entry name" value="AMIDASE-RELATED-RELATED"/>
    <property type="match status" value="1"/>
</dbReference>
<evidence type="ECO:0000256" key="2">
    <source>
        <dbReference type="ARBA" id="ARBA00009199"/>
    </source>
</evidence>
<evidence type="ECO:0000313" key="6">
    <source>
        <dbReference type="EMBL" id="KAL2851256.1"/>
    </source>
</evidence>
<name>A0ABR4KG51_9EURO</name>
<sequence>MRPSSWESKVQAKQAAAATKIPAQWRLPSHILDQLGQDPSGSVLDIPQRCGLLSDRELQITETLDATALLQKLADREYSAVEVTTAFCKRAAIAQQLTSCLTETFFDRSLKRAQELDEYFAKTGQLIGPLHGLPISLKDSFNVAEVPTSIGFVSFLDHPVPSTNSALVDVILAAGAVLYVKTNVPQTMMTGDSHNNIFGRVQNPHRRNLTAGGSSGGEGALVALRGSLLGVGTDIAGSIRIPALCCGIIGFKPTAGRIPFGGQANPGRAGLAGILPSAGPLCHSTRDAELFFRTVLRTSLNVNIDDDILGFPWVEPKLQPVLTIGVLKEDPRYPLHPPMRRSIEAAAVALEAAGHRLVDLADKVPSLADSMGVALRYFQMDPERTPLQNIENSGEPPIPSLRFIYDLEKADPEPTLRELYELNVRRLGIAGHMRRAFQQNCLDVILSVGYQSCAVPHDTYEPPLYTLMWNLVDYPACIIPFNKADEAMDLGMVRSVEYIPQYHPKFVQDAPCHIQLIGQRFRDEALLKCAQVVERILRQ</sequence>
<dbReference type="InterPro" id="IPR023631">
    <property type="entry name" value="Amidase_dom"/>
</dbReference>
<keyword evidence="4" id="KW-0378">Hydrolase</keyword>
<organism evidence="6 7">
    <name type="scientific">Aspergillus pseudodeflectus</name>
    <dbReference type="NCBI Taxonomy" id="176178"/>
    <lineage>
        <taxon>Eukaryota</taxon>
        <taxon>Fungi</taxon>
        <taxon>Dikarya</taxon>
        <taxon>Ascomycota</taxon>
        <taxon>Pezizomycotina</taxon>
        <taxon>Eurotiomycetes</taxon>
        <taxon>Eurotiomycetidae</taxon>
        <taxon>Eurotiales</taxon>
        <taxon>Aspergillaceae</taxon>
        <taxon>Aspergillus</taxon>
        <taxon>Aspergillus subgen. Nidulantes</taxon>
    </lineage>
</organism>
<dbReference type="PROSITE" id="PS00571">
    <property type="entry name" value="AMIDASES"/>
    <property type="match status" value="1"/>
</dbReference>
<evidence type="ECO:0000256" key="3">
    <source>
        <dbReference type="ARBA" id="ARBA00012922"/>
    </source>
</evidence>